<dbReference type="RefSeq" id="WP_264850588.1">
    <property type="nucleotide sequence ID" value="NZ_BRXR01000001.1"/>
</dbReference>
<dbReference type="PANTHER" id="PTHR33434:SF3">
    <property type="entry name" value="DEGV DOMAIN-CONTAINING PROTEIN YITS"/>
    <property type="match status" value="1"/>
</dbReference>
<evidence type="ECO:0000313" key="4">
    <source>
        <dbReference type="Proteomes" id="UP001208567"/>
    </source>
</evidence>
<organism evidence="3 4">
    <name type="scientific">Clostridium omnivorum</name>
    <dbReference type="NCBI Taxonomy" id="1604902"/>
    <lineage>
        <taxon>Bacteria</taxon>
        <taxon>Bacillati</taxon>
        <taxon>Bacillota</taxon>
        <taxon>Clostridia</taxon>
        <taxon>Eubacteriales</taxon>
        <taxon>Clostridiaceae</taxon>
        <taxon>Clostridium</taxon>
    </lineage>
</organism>
<dbReference type="PROSITE" id="PS51482">
    <property type="entry name" value="DEGV"/>
    <property type="match status" value="1"/>
</dbReference>
<sequence length="299" mass="32926">MNDFVIVTDSCCDMPRSYMDEKQIPFVSLTCNFLGNEYKDDFGVSLSYNSFYEGMKSGEIPKTSQPNADAFYAVFEKIVKEGKSILYVGVSSGLSGTYNSANIAKNMILDAYPNANVELVDTLTASLGQGLMLIKAIEMQNNGANLYEIKSFIEDNRLRLNTYITVDDLNHLKRGGRISTTAAILGTVLHIKPILTLNDEGRVIAIHKAKGRKSAISKLAEFVCKKIEKPEEEIVCICHGDIEKDALKLKEAILSEVKVRDVLINPIGPVVGTYGGPGALAVFFLGKHRQNHLIDVNLK</sequence>
<protein>
    <recommendedName>
        <fullName evidence="5">DegV family protein</fullName>
    </recommendedName>
</protein>
<dbReference type="NCBIfam" id="TIGR00762">
    <property type="entry name" value="DegV"/>
    <property type="match status" value="1"/>
</dbReference>
<dbReference type="Gene3D" id="3.40.50.10440">
    <property type="entry name" value="Dihydroxyacetone kinase, domain 1"/>
    <property type="match status" value="1"/>
</dbReference>
<evidence type="ECO:0000256" key="1">
    <source>
        <dbReference type="ARBA" id="ARBA00003238"/>
    </source>
</evidence>
<evidence type="ECO:0000256" key="2">
    <source>
        <dbReference type="ARBA" id="ARBA00023121"/>
    </source>
</evidence>
<dbReference type="InterPro" id="IPR003797">
    <property type="entry name" value="DegV"/>
</dbReference>
<dbReference type="Gene3D" id="2.20.28.50">
    <property type="entry name" value="degv family protein"/>
    <property type="match status" value="1"/>
</dbReference>
<keyword evidence="4" id="KW-1185">Reference proteome</keyword>
<dbReference type="InterPro" id="IPR050270">
    <property type="entry name" value="DegV_domain_contain"/>
</dbReference>
<evidence type="ECO:0008006" key="5">
    <source>
        <dbReference type="Google" id="ProtNLM"/>
    </source>
</evidence>
<dbReference type="Gene3D" id="3.30.1180.10">
    <property type="match status" value="1"/>
</dbReference>
<dbReference type="PANTHER" id="PTHR33434">
    <property type="entry name" value="DEGV DOMAIN-CONTAINING PROTEIN DR_1986-RELATED"/>
    <property type="match status" value="1"/>
</dbReference>
<dbReference type="SUPFAM" id="SSF82549">
    <property type="entry name" value="DAK1/DegV-like"/>
    <property type="match status" value="1"/>
</dbReference>
<proteinExistence type="predicted"/>
<dbReference type="InterPro" id="IPR043168">
    <property type="entry name" value="DegV_C"/>
</dbReference>
<comment type="caution">
    <text evidence="3">The sequence shown here is derived from an EMBL/GenBank/DDBJ whole genome shotgun (WGS) entry which is preliminary data.</text>
</comment>
<dbReference type="Proteomes" id="UP001208567">
    <property type="component" value="Unassembled WGS sequence"/>
</dbReference>
<name>A0ABQ5N7Z4_9CLOT</name>
<gene>
    <name evidence="3" type="ORF">bsdE14_27170</name>
</gene>
<dbReference type="EMBL" id="BRXR01000001">
    <property type="protein sequence ID" value="GLC31307.1"/>
    <property type="molecule type" value="Genomic_DNA"/>
</dbReference>
<accession>A0ABQ5N7Z4</accession>
<dbReference type="Pfam" id="PF02645">
    <property type="entry name" value="DegV"/>
    <property type="match status" value="1"/>
</dbReference>
<evidence type="ECO:0000313" key="3">
    <source>
        <dbReference type="EMBL" id="GLC31307.1"/>
    </source>
</evidence>
<keyword evidence="2" id="KW-0446">Lipid-binding</keyword>
<reference evidence="3 4" key="1">
    <citation type="journal article" date="2024" name="Int. J. Syst. Evol. Microbiol.">
        <title>Clostridium omnivorum sp. nov., isolated from anoxic soil under the treatment of reductive soil disinfestation.</title>
        <authorList>
            <person name="Ueki A."/>
            <person name="Tonouchi A."/>
            <person name="Kaku N."/>
            <person name="Honma S."/>
            <person name="Ueki K."/>
        </authorList>
    </citation>
    <scope>NUCLEOTIDE SEQUENCE [LARGE SCALE GENOMIC DNA]</scope>
    <source>
        <strain evidence="3 4">E14</strain>
    </source>
</reference>
<comment type="function">
    <text evidence="1">May bind long-chain fatty acids, such as palmitate, and may play a role in lipid transport or fatty acid metabolism.</text>
</comment>